<feature type="domain" description="EF-hand" evidence="3">
    <location>
        <begin position="55"/>
        <end position="90"/>
    </location>
</feature>
<dbReference type="GO" id="GO:0005509">
    <property type="term" value="F:calcium ion binding"/>
    <property type="evidence" value="ECO:0007669"/>
    <property type="project" value="InterPro"/>
</dbReference>
<dbReference type="SMART" id="SM00054">
    <property type="entry name" value="EFh"/>
    <property type="match status" value="4"/>
</dbReference>
<evidence type="ECO:0000313" key="6">
    <source>
        <dbReference type="Proteomes" id="UP000326831"/>
    </source>
</evidence>
<organism evidence="5 6">
    <name type="scientific">Streptomyces subrutilus</name>
    <dbReference type="NCBI Taxonomy" id="36818"/>
    <lineage>
        <taxon>Bacteria</taxon>
        <taxon>Bacillati</taxon>
        <taxon>Actinomycetota</taxon>
        <taxon>Actinomycetes</taxon>
        <taxon>Kitasatosporales</taxon>
        <taxon>Streptomycetaceae</taxon>
        <taxon>Streptomyces</taxon>
    </lineage>
</organism>
<dbReference type="PANTHER" id="PTHR45942">
    <property type="entry name" value="PROTEIN PHOSPATASE 3 REGULATORY SUBUNIT B ALPHA ISOFORM TYPE 1"/>
    <property type="match status" value="1"/>
</dbReference>
<name>A0A5P2UDY9_9ACTN</name>
<accession>A0A5P2UDY9</accession>
<keyword evidence="6" id="KW-1185">Reference proteome</keyword>
<keyword evidence="1" id="KW-0479">Metal-binding</keyword>
<sequence length="184" mass="20253">MASAVKNQKFAVLFTWFDQDQDGQLSEDDMRTTAKVFAQVARDEDHSNIGAIHSAFEQWWQLLLQHADTDGDGQISRTEFITTMEASVTSPEHFESAVMAIADAVMNAADTDTDGVLSRDEYIRMYETLGVAPEHSGPAFTRLDLDGNGVISHDEFRAAIVDFYLSNNPDAPGNYLLGPIGHPA</sequence>
<feature type="domain" description="EF-hand" evidence="3">
    <location>
        <begin position="139"/>
        <end position="166"/>
    </location>
</feature>
<dbReference type="Gene3D" id="1.10.238.10">
    <property type="entry name" value="EF-hand"/>
    <property type="match status" value="1"/>
</dbReference>
<evidence type="ECO:0000313" key="4">
    <source>
        <dbReference type="EMBL" id="GGZ45327.1"/>
    </source>
</evidence>
<dbReference type="Pfam" id="PF13202">
    <property type="entry name" value="EF-hand_5"/>
    <property type="match status" value="1"/>
</dbReference>
<dbReference type="AlphaFoldDB" id="A0A5P2UDY9"/>
<evidence type="ECO:0000259" key="3">
    <source>
        <dbReference type="PROSITE" id="PS50222"/>
    </source>
</evidence>
<dbReference type="Proteomes" id="UP000634660">
    <property type="component" value="Unassembled WGS sequence"/>
</dbReference>
<dbReference type="InterPro" id="IPR002048">
    <property type="entry name" value="EF_hand_dom"/>
</dbReference>
<evidence type="ECO:0000256" key="2">
    <source>
        <dbReference type="ARBA" id="ARBA00022737"/>
    </source>
</evidence>
<dbReference type="EMBL" id="BMVX01000001">
    <property type="protein sequence ID" value="GGZ45327.1"/>
    <property type="molecule type" value="Genomic_DNA"/>
</dbReference>
<protein>
    <submittedName>
        <fullName evidence="5">Calcium-binding protein</fullName>
    </submittedName>
</protein>
<dbReference type="PROSITE" id="PS00018">
    <property type="entry name" value="EF_HAND_1"/>
    <property type="match status" value="4"/>
</dbReference>
<dbReference type="InterPro" id="IPR018247">
    <property type="entry name" value="EF_Hand_1_Ca_BS"/>
</dbReference>
<dbReference type="RefSeq" id="WP_150516286.1">
    <property type="nucleotide sequence ID" value="NZ_BMVX01000001.1"/>
</dbReference>
<evidence type="ECO:0000313" key="5">
    <source>
        <dbReference type="EMBL" id="QEU77188.1"/>
    </source>
</evidence>
<dbReference type="SUPFAM" id="SSF47473">
    <property type="entry name" value="EF-hand"/>
    <property type="match status" value="1"/>
</dbReference>
<dbReference type="KEGG" id="ssub:CP968_01760"/>
<dbReference type="PROSITE" id="PS50222">
    <property type="entry name" value="EF_HAND_2"/>
    <property type="match status" value="3"/>
</dbReference>
<dbReference type="EMBL" id="CP023701">
    <property type="protein sequence ID" value="QEU77188.1"/>
    <property type="molecule type" value="Genomic_DNA"/>
</dbReference>
<evidence type="ECO:0000256" key="1">
    <source>
        <dbReference type="ARBA" id="ARBA00022723"/>
    </source>
</evidence>
<feature type="domain" description="EF-hand" evidence="3">
    <location>
        <begin position="97"/>
        <end position="132"/>
    </location>
</feature>
<reference evidence="4" key="3">
    <citation type="submission" date="2020-09" db="EMBL/GenBank/DDBJ databases">
        <authorList>
            <person name="Sun Q."/>
            <person name="Ohkuma M."/>
        </authorList>
    </citation>
    <scope>NUCLEOTIDE SEQUENCE</scope>
    <source>
        <strain evidence="4">JCM 4834</strain>
    </source>
</reference>
<dbReference type="OrthoDB" id="465673at2"/>
<gene>
    <name evidence="5" type="ORF">CP968_01760</name>
    <name evidence="4" type="ORF">GCM10010371_00370</name>
</gene>
<dbReference type="InterPro" id="IPR011992">
    <property type="entry name" value="EF-hand-dom_pair"/>
</dbReference>
<dbReference type="Pfam" id="PF13499">
    <property type="entry name" value="EF-hand_7"/>
    <property type="match status" value="1"/>
</dbReference>
<dbReference type="Pfam" id="PF13833">
    <property type="entry name" value="EF-hand_8"/>
    <property type="match status" value="1"/>
</dbReference>
<dbReference type="Proteomes" id="UP000326831">
    <property type="component" value="Chromosome"/>
</dbReference>
<proteinExistence type="predicted"/>
<reference evidence="4" key="1">
    <citation type="journal article" date="2014" name="Int. J. Syst. Evol. Microbiol.">
        <title>Complete genome sequence of Corynebacterium casei LMG S-19264T (=DSM 44701T), isolated from a smear-ripened cheese.</title>
        <authorList>
            <consortium name="US DOE Joint Genome Institute (JGI-PGF)"/>
            <person name="Walter F."/>
            <person name="Albersmeier A."/>
            <person name="Kalinowski J."/>
            <person name="Ruckert C."/>
        </authorList>
    </citation>
    <scope>NUCLEOTIDE SEQUENCE</scope>
    <source>
        <strain evidence="4">JCM 4834</strain>
    </source>
</reference>
<keyword evidence="2" id="KW-0677">Repeat</keyword>
<reference evidence="5 6" key="2">
    <citation type="submission" date="2017-09" db="EMBL/GenBank/DDBJ databases">
        <authorList>
            <person name="Lee N."/>
            <person name="Cho B.-K."/>
        </authorList>
    </citation>
    <scope>NUCLEOTIDE SEQUENCE [LARGE SCALE GENOMIC DNA]</scope>
    <source>
        <strain evidence="5 6">ATCC 27467</strain>
    </source>
</reference>